<evidence type="ECO:0000313" key="3">
    <source>
        <dbReference type="Proteomes" id="UP000739565"/>
    </source>
</evidence>
<evidence type="ECO:0000256" key="1">
    <source>
        <dbReference type="SAM" id="SignalP"/>
    </source>
</evidence>
<protein>
    <submittedName>
        <fullName evidence="2">Periplasmic heavy metal sensor</fullName>
    </submittedName>
</protein>
<evidence type="ECO:0000313" key="2">
    <source>
        <dbReference type="EMBL" id="MBZ1350445.1"/>
    </source>
</evidence>
<reference evidence="2" key="1">
    <citation type="submission" date="2021-07" db="EMBL/GenBank/DDBJ databases">
        <title>New genus and species of the family Alcaligenaceae.</title>
        <authorList>
            <person name="Hahn M.W."/>
        </authorList>
    </citation>
    <scope>NUCLEOTIDE SEQUENCE</scope>
    <source>
        <strain evidence="2">LF4-65</strain>
    </source>
</reference>
<feature type="chain" id="PRO_5037141774" evidence="1">
    <location>
        <begin position="21"/>
        <end position="195"/>
    </location>
</feature>
<accession>A0A953NBW3</accession>
<sequence>MKRNVLLLALFMCMPFLTLAQHNQAGQTPYAGMQNRAIKSLSDNDINELRRGGGWGLALAAELNGMPGPSHLLELKDKIPLAADQVDKTQVLLDEMRKAAIPTGERLIAAEKALEAAFASGKVDESSLRRLLADAESARSELRFIHLSQHYKTVLFLTPEQIKRYNILRGYADDPCKNIPAGHNPEMYKRHMGCD</sequence>
<keyword evidence="3" id="KW-1185">Reference proteome</keyword>
<comment type="caution">
    <text evidence="2">The sequence shown here is derived from an EMBL/GenBank/DDBJ whole genome shotgun (WGS) entry which is preliminary data.</text>
</comment>
<keyword evidence="1" id="KW-0732">Signal</keyword>
<name>A0A953NBW3_9BURK</name>
<gene>
    <name evidence="2" type="ORF">KZZ10_07280</name>
</gene>
<dbReference type="EMBL" id="JAHXRI010000006">
    <property type="protein sequence ID" value="MBZ1350445.1"/>
    <property type="molecule type" value="Genomic_DNA"/>
</dbReference>
<dbReference type="AlphaFoldDB" id="A0A953NBW3"/>
<dbReference type="Gene3D" id="1.20.120.1490">
    <property type="match status" value="1"/>
</dbReference>
<dbReference type="Proteomes" id="UP000739565">
    <property type="component" value="Unassembled WGS sequence"/>
</dbReference>
<feature type="signal peptide" evidence="1">
    <location>
        <begin position="1"/>
        <end position="20"/>
    </location>
</feature>
<proteinExistence type="predicted"/>
<dbReference type="RefSeq" id="WP_259660819.1">
    <property type="nucleotide sequence ID" value="NZ_JAHXRI010000006.1"/>
</dbReference>
<organism evidence="2 3">
    <name type="scientific">Zwartia hollandica</name>
    <dbReference type="NCBI Taxonomy" id="324606"/>
    <lineage>
        <taxon>Bacteria</taxon>
        <taxon>Pseudomonadati</taxon>
        <taxon>Pseudomonadota</taxon>
        <taxon>Betaproteobacteria</taxon>
        <taxon>Burkholderiales</taxon>
        <taxon>Alcaligenaceae</taxon>
        <taxon>Zwartia</taxon>
    </lineage>
</organism>